<dbReference type="GO" id="GO:0008270">
    <property type="term" value="F:zinc ion binding"/>
    <property type="evidence" value="ECO:0007669"/>
    <property type="project" value="UniProtKB-KW"/>
</dbReference>
<keyword evidence="1" id="KW-0479">Metal-binding</keyword>
<evidence type="ECO:0000313" key="4">
    <source>
        <dbReference type="Proteomes" id="UP000016568"/>
    </source>
</evidence>
<dbReference type="InterPro" id="IPR003615">
    <property type="entry name" value="HNH_nuc"/>
</dbReference>
<evidence type="ECO:0000256" key="1">
    <source>
        <dbReference type="PROSITE-ProRule" id="PRU00546"/>
    </source>
</evidence>
<dbReference type="eggNOG" id="COG3440">
    <property type="taxonomic scope" value="Bacteria"/>
</dbReference>
<dbReference type="RefSeq" id="WP_021691909.1">
    <property type="nucleotide sequence ID" value="NZ_BASZ01000017.1"/>
</dbReference>
<keyword evidence="1" id="KW-0862">Zinc</keyword>
<accession>U2YC13</accession>
<feature type="zinc finger region" description="CR-type" evidence="1">
    <location>
        <begin position="263"/>
        <end position="343"/>
    </location>
</feature>
<dbReference type="GO" id="GO:0031072">
    <property type="term" value="F:heat shock protein binding"/>
    <property type="evidence" value="ECO:0007669"/>
    <property type="project" value="InterPro"/>
</dbReference>
<dbReference type="KEGG" id="ntd:EGO55_04370"/>
<sequence length="511" mass="56867">MKSPTQLSEIESAIYLKMTPELLRYFTSRAVKSGESRKLAFVERDGLRWYDQAELDSFDTYLHAPWPKKPGAQRPRLPKKIKEAIMLEAAAACPVCGHEASGEAAHIEPVAKTMSHHPGGLIWLCPNHHTVVDKVAVAHNVKMETVKVLKEVLVDRKLRVLSLERAASSGFLRLIRQVEKLSAMIDNAALSEAKQGLEVMASVDFKALEESADKLVADETKTKNGKKPAPLQKLASSVSNSAKKMNRATPGALAEFAATTASARTRYLKETGQADCPVCNGRGTRNGRDCPACGGEGAVDEDRVKYIDLSDYEDVDCPLCEGSARRNGDDCPECSGEGKFERRYLEAVDLRLYDDVKCPLCKGKRKRDGERCAACDGEGEMERRYADQIDLRDYDNVDCPLCAERGEERECPACGGEGEMERQYADRIDLADYRNVDCRLCKGSGRVDHEDCPACGGEGEMEKRQYDNVDWSEWDEVNCPKCKGRGHLKHDECRSCGGVGTMYRRQTWYLD</sequence>
<dbReference type="InterPro" id="IPR036410">
    <property type="entry name" value="HSP_DnaJ_Cys-rich_dom_sf"/>
</dbReference>
<reference evidence="3 4" key="1">
    <citation type="submission" date="2013-09" db="EMBL/GenBank/DDBJ databases">
        <title>Whole genome shotgun sequence of Novosphingobium tardaugens NBRC 16725.</title>
        <authorList>
            <person name="Isaki S."/>
            <person name="Hosoyama A."/>
            <person name="Tsuchikane K."/>
            <person name="Katsumata H."/>
            <person name="Ando Y."/>
            <person name="Yamazaki S."/>
            <person name="Fujita N."/>
        </authorList>
    </citation>
    <scope>NUCLEOTIDE SEQUENCE [LARGE SCALE GENOMIC DNA]</scope>
    <source>
        <strain evidence="3 4">NBRC 16725</strain>
    </source>
</reference>
<dbReference type="EMBL" id="BASZ01000017">
    <property type="protein sequence ID" value="GAD51091.1"/>
    <property type="molecule type" value="Genomic_DNA"/>
</dbReference>
<dbReference type="InterPro" id="IPR001305">
    <property type="entry name" value="HSP_DnaJ_Cys-rich_dom"/>
</dbReference>
<protein>
    <recommendedName>
        <fullName evidence="2">CR-type domain-containing protein</fullName>
    </recommendedName>
</protein>
<dbReference type="eggNOG" id="COG0484">
    <property type="taxonomic scope" value="Bacteria"/>
</dbReference>
<dbReference type="Gene3D" id="2.10.230.10">
    <property type="entry name" value="Heat shock protein DnaJ, cysteine-rich domain"/>
    <property type="match status" value="1"/>
</dbReference>
<evidence type="ECO:0000313" key="3">
    <source>
        <dbReference type="EMBL" id="GAD51091.1"/>
    </source>
</evidence>
<dbReference type="PROSITE" id="PS51188">
    <property type="entry name" value="ZF_CR"/>
    <property type="match status" value="2"/>
</dbReference>
<feature type="zinc finger region" description="CR-type" evidence="1">
    <location>
        <begin position="425"/>
        <end position="505"/>
    </location>
</feature>
<dbReference type="Pfam" id="PF00684">
    <property type="entry name" value="DnaJ_CXXCXGXG"/>
    <property type="match status" value="1"/>
</dbReference>
<dbReference type="OrthoDB" id="9802640at2"/>
<name>U2YC13_9SPHN</name>
<dbReference type="CDD" id="cd00085">
    <property type="entry name" value="HNHc"/>
    <property type="match status" value="1"/>
</dbReference>
<dbReference type="Proteomes" id="UP000016568">
    <property type="component" value="Unassembled WGS sequence"/>
</dbReference>
<keyword evidence="1" id="KW-0863">Zinc-finger</keyword>
<feature type="domain" description="CR-type" evidence="2">
    <location>
        <begin position="425"/>
        <end position="505"/>
    </location>
</feature>
<dbReference type="GO" id="GO:0051082">
    <property type="term" value="F:unfolded protein binding"/>
    <property type="evidence" value="ECO:0007669"/>
    <property type="project" value="InterPro"/>
</dbReference>
<dbReference type="SUPFAM" id="SSF57938">
    <property type="entry name" value="DnaJ/Hsp40 cysteine-rich domain"/>
    <property type="match status" value="2"/>
</dbReference>
<keyword evidence="4" id="KW-1185">Reference proteome</keyword>
<evidence type="ECO:0000259" key="2">
    <source>
        <dbReference type="PROSITE" id="PS51188"/>
    </source>
</evidence>
<feature type="domain" description="CR-type" evidence="2">
    <location>
        <begin position="263"/>
        <end position="343"/>
    </location>
</feature>
<proteinExistence type="predicted"/>
<dbReference type="CDD" id="cd10719">
    <property type="entry name" value="DnaJ_zf"/>
    <property type="match status" value="1"/>
</dbReference>
<dbReference type="Gene3D" id="6.20.20.10">
    <property type="match status" value="4"/>
</dbReference>
<gene>
    <name evidence="3" type="ORF">NT2_17_00080</name>
</gene>
<comment type="caution">
    <text evidence="3">The sequence shown here is derived from an EMBL/GenBank/DDBJ whole genome shotgun (WGS) entry which is preliminary data.</text>
</comment>
<organism evidence="3 4">
    <name type="scientific">Caenibius tardaugens NBRC 16725</name>
    <dbReference type="NCBI Taxonomy" id="1219035"/>
    <lineage>
        <taxon>Bacteria</taxon>
        <taxon>Pseudomonadati</taxon>
        <taxon>Pseudomonadota</taxon>
        <taxon>Alphaproteobacteria</taxon>
        <taxon>Sphingomonadales</taxon>
        <taxon>Erythrobacteraceae</taxon>
        <taxon>Caenibius</taxon>
    </lineage>
</organism>
<dbReference type="AlphaFoldDB" id="U2YC13"/>